<organism evidence="1 2">
    <name type="scientific">Armillaria ostoyae</name>
    <name type="common">Armillaria root rot fungus</name>
    <dbReference type="NCBI Taxonomy" id="47428"/>
    <lineage>
        <taxon>Eukaryota</taxon>
        <taxon>Fungi</taxon>
        <taxon>Dikarya</taxon>
        <taxon>Basidiomycota</taxon>
        <taxon>Agaricomycotina</taxon>
        <taxon>Agaricomycetes</taxon>
        <taxon>Agaricomycetidae</taxon>
        <taxon>Agaricales</taxon>
        <taxon>Marasmiineae</taxon>
        <taxon>Physalacriaceae</taxon>
        <taxon>Armillaria</taxon>
    </lineage>
</organism>
<keyword evidence="2" id="KW-1185">Reference proteome</keyword>
<protein>
    <submittedName>
        <fullName evidence="1">Uncharacterized protein</fullName>
    </submittedName>
</protein>
<dbReference type="OrthoDB" id="3032947at2759"/>
<sequence length="148" mass="16492">MSMSVLRYPGRALTDAFDGAKEKLECCLEELRSEKGSCGMSEALVAQSGCAESCQDVLFILVSDFAPNDVNKHQASMEENYAQQEEVCFLPAYTQILQICATPFNEHRILDLTSGNRFTDIDIWLATSWYSPQSSALVTASRSTMDWN</sequence>
<dbReference type="AlphaFoldDB" id="A0A284QWU4"/>
<gene>
    <name evidence="1" type="ORF">ARMOST_04251</name>
</gene>
<evidence type="ECO:0000313" key="2">
    <source>
        <dbReference type="Proteomes" id="UP000219338"/>
    </source>
</evidence>
<proteinExistence type="predicted"/>
<dbReference type="Proteomes" id="UP000219338">
    <property type="component" value="Unassembled WGS sequence"/>
</dbReference>
<evidence type="ECO:0000313" key="1">
    <source>
        <dbReference type="EMBL" id="SJL00936.1"/>
    </source>
</evidence>
<accession>A0A284QWU4</accession>
<reference evidence="2" key="1">
    <citation type="journal article" date="2017" name="Nat. Ecol. Evol.">
        <title>Genome expansion and lineage-specific genetic innovations in the forest pathogenic fungi Armillaria.</title>
        <authorList>
            <person name="Sipos G."/>
            <person name="Prasanna A.N."/>
            <person name="Walter M.C."/>
            <person name="O'Connor E."/>
            <person name="Balint B."/>
            <person name="Krizsan K."/>
            <person name="Kiss B."/>
            <person name="Hess J."/>
            <person name="Varga T."/>
            <person name="Slot J."/>
            <person name="Riley R."/>
            <person name="Boka B."/>
            <person name="Rigling D."/>
            <person name="Barry K."/>
            <person name="Lee J."/>
            <person name="Mihaltcheva S."/>
            <person name="LaButti K."/>
            <person name="Lipzen A."/>
            <person name="Waldron R."/>
            <person name="Moloney N.M."/>
            <person name="Sperisen C."/>
            <person name="Kredics L."/>
            <person name="Vagvoelgyi C."/>
            <person name="Patrignani A."/>
            <person name="Fitzpatrick D."/>
            <person name="Nagy I."/>
            <person name="Doyle S."/>
            <person name="Anderson J.B."/>
            <person name="Grigoriev I.V."/>
            <person name="Gueldener U."/>
            <person name="Muensterkoetter M."/>
            <person name="Nagy L.G."/>
        </authorList>
    </citation>
    <scope>NUCLEOTIDE SEQUENCE [LARGE SCALE GENOMIC DNA]</scope>
    <source>
        <strain evidence="2">C18/9</strain>
    </source>
</reference>
<name>A0A284QWU4_ARMOS</name>
<dbReference type="EMBL" id="FUEG01000002">
    <property type="protein sequence ID" value="SJL00936.1"/>
    <property type="molecule type" value="Genomic_DNA"/>
</dbReference>